<accession>A0AAN9W215</accession>
<evidence type="ECO:0000313" key="2">
    <source>
        <dbReference type="EMBL" id="KAK7870857.1"/>
    </source>
</evidence>
<keyword evidence="1" id="KW-0732">Signal</keyword>
<reference evidence="2 3" key="1">
    <citation type="submission" date="2024-03" db="EMBL/GenBank/DDBJ databases">
        <title>The genome assembly and annotation of the cricket Gryllus longicercus Weissman &amp; Gray.</title>
        <authorList>
            <person name="Szrajer S."/>
            <person name="Gray D."/>
            <person name="Ylla G."/>
        </authorList>
    </citation>
    <scope>NUCLEOTIDE SEQUENCE [LARGE SCALE GENOMIC DNA]</scope>
    <source>
        <strain evidence="2">DAG 2021-001</strain>
        <tissue evidence="2">Whole body minus gut</tissue>
    </source>
</reference>
<feature type="chain" id="PRO_5042831912" description="Accessory gland protein" evidence="1">
    <location>
        <begin position="30"/>
        <end position="376"/>
    </location>
</feature>
<comment type="caution">
    <text evidence="2">The sequence shown here is derived from an EMBL/GenBank/DDBJ whole genome shotgun (WGS) entry which is preliminary data.</text>
</comment>
<evidence type="ECO:0008006" key="4">
    <source>
        <dbReference type="Google" id="ProtNLM"/>
    </source>
</evidence>
<protein>
    <recommendedName>
        <fullName evidence="4">Accessory gland protein</fullName>
    </recommendedName>
</protein>
<dbReference type="EMBL" id="JAZDUA010000050">
    <property type="protein sequence ID" value="KAK7870857.1"/>
    <property type="molecule type" value="Genomic_DNA"/>
</dbReference>
<name>A0AAN9W215_9ORTH</name>
<evidence type="ECO:0000313" key="3">
    <source>
        <dbReference type="Proteomes" id="UP001378592"/>
    </source>
</evidence>
<evidence type="ECO:0000256" key="1">
    <source>
        <dbReference type="SAM" id="SignalP"/>
    </source>
</evidence>
<gene>
    <name evidence="2" type="ORF">R5R35_011244</name>
</gene>
<dbReference type="AlphaFoldDB" id="A0AAN9W215"/>
<sequence>MTPLSTRSLALLCLSWVLASLLLSEDAAAAAVRARNRARLPRRRARARIANSTADPGYKRFHANDSYIGEPIPCTDDEKVCFGYNLVLDTDSDTCQAIGGGYVGGCVLRADRKEFEETSGRLYGVCQEFDDPCRGVGFRMANDGRCYTPDIVRNVLCGCDAPPTFHLLGNYECRCTTPSAPVRVEQPKEAGRCKIPDFRFPDTRREQLTRSALQSVKIINSNCSAQQRECFGEHKVWVAEAAGCFPLLKRGPCAADEVVVLTKQQWTAGAAVCRQERGDCPPGRLRMGFDGECHSEREMKIAAPGRLALNILGEYDVLGYNQVLRFTPKLHGNACAFDRMAMDGSPPYRAYPKPVCTGSEPQCALYETISVPPSPE</sequence>
<keyword evidence="3" id="KW-1185">Reference proteome</keyword>
<feature type="signal peptide" evidence="1">
    <location>
        <begin position="1"/>
        <end position="29"/>
    </location>
</feature>
<dbReference type="Proteomes" id="UP001378592">
    <property type="component" value="Unassembled WGS sequence"/>
</dbReference>
<organism evidence="2 3">
    <name type="scientific">Gryllus longicercus</name>
    <dbReference type="NCBI Taxonomy" id="2509291"/>
    <lineage>
        <taxon>Eukaryota</taxon>
        <taxon>Metazoa</taxon>
        <taxon>Ecdysozoa</taxon>
        <taxon>Arthropoda</taxon>
        <taxon>Hexapoda</taxon>
        <taxon>Insecta</taxon>
        <taxon>Pterygota</taxon>
        <taxon>Neoptera</taxon>
        <taxon>Polyneoptera</taxon>
        <taxon>Orthoptera</taxon>
        <taxon>Ensifera</taxon>
        <taxon>Gryllidea</taxon>
        <taxon>Grylloidea</taxon>
        <taxon>Gryllidae</taxon>
        <taxon>Gryllinae</taxon>
        <taxon>Gryllus</taxon>
    </lineage>
</organism>
<proteinExistence type="predicted"/>